<protein>
    <submittedName>
        <fullName evidence="2">Uncharacterized protein</fullName>
    </submittedName>
</protein>
<sequence>MYNVDGEGEKRERNAIIELEGRRPLPE</sequence>
<proteinExistence type="predicted"/>
<dbReference type="EMBL" id="SRLO01005606">
    <property type="protein sequence ID" value="TNN29477.1"/>
    <property type="molecule type" value="Genomic_DNA"/>
</dbReference>
<comment type="caution">
    <text evidence="2">The sequence shown here is derived from an EMBL/GenBank/DDBJ whole genome shotgun (WGS) entry which is preliminary data.</text>
</comment>
<organism evidence="2 3">
    <name type="scientific">Liparis tanakae</name>
    <name type="common">Tanaka's snailfish</name>
    <dbReference type="NCBI Taxonomy" id="230148"/>
    <lineage>
        <taxon>Eukaryota</taxon>
        <taxon>Metazoa</taxon>
        <taxon>Chordata</taxon>
        <taxon>Craniata</taxon>
        <taxon>Vertebrata</taxon>
        <taxon>Euteleostomi</taxon>
        <taxon>Actinopterygii</taxon>
        <taxon>Neopterygii</taxon>
        <taxon>Teleostei</taxon>
        <taxon>Neoteleostei</taxon>
        <taxon>Acanthomorphata</taxon>
        <taxon>Eupercaria</taxon>
        <taxon>Perciformes</taxon>
        <taxon>Cottioidei</taxon>
        <taxon>Cottales</taxon>
        <taxon>Liparidae</taxon>
        <taxon>Liparis</taxon>
    </lineage>
</organism>
<keyword evidence="3" id="KW-1185">Reference proteome</keyword>
<accession>A0A4Z2EKK2</accession>
<evidence type="ECO:0000256" key="1">
    <source>
        <dbReference type="SAM" id="MobiDB-lite"/>
    </source>
</evidence>
<evidence type="ECO:0000313" key="3">
    <source>
        <dbReference type="Proteomes" id="UP000314294"/>
    </source>
</evidence>
<reference evidence="2 3" key="1">
    <citation type="submission" date="2019-03" db="EMBL/GenBank/DDBJ databases">
        <title>First draft genome of Liparis tanakae, snailfish: a comprehensive survey of snailfish specific genes.</title>
        <authorList>
            <person name="Kim W."/>
            <person name="Song I."/>
            <person name="Jeong J.-H."/>
            <person name="Kim D."/>
            <person name="Kim S."/>
            <person name="Ryu S."/>
            <person name="Song J.Y."/>
            <person name="Lee S.K."/>
        </authorList>
    </citation>
    <scope>NUCLEOTIDE SEQUENCE [LARGE SCALE GENOMIC DNA]</scope>
    <source>
        <tissue evidence="2">Muscle</tissue>
    </source>
</reference>
<evidence type="ECO:0000313" key="2">
    <source>
        <dbReference type="EMBL" id="TNN29477.1"/>
    </source>
</evidence>
<gene>
    <name evidence="2" type="ORF">EYF80_060374</name>
</gene>
<feature type="compositionally biased region" description="Basic and acidic residues" evidence="1">
    <location>
        <begin position="7"/>
        <end position="27"/>
    </location>
</feature>
<name>A0A4Z2EKK2_9TELE</name>
<dbReference type="AlphaFoldDB" id="A0A4Z2EKK2"/>
<feature type="region of interest" description="Disordered" evidence="1">
    <location>
        <begin position="1"/>
        <end position="27"/>
    </location>
</feature>
<dbReference type="Proteomes" id="UP000314294">
    <property type="component" value="Unassembled WGS sequence"/>
</dbReference>